<dbReference type="RefSeq" id="WP_105422445.1">
    <property type="nucleotide sequence ID" value="NZ_PUIO01000069.1"/>
</dbReference>
<reference evidence="2" key="1">
    <citation type="submission" date="2018-02" db="EMBL/GenBank/DDBJ databases">
        <title>Draft genome sequencing of Rhodococcus opacus KU647198.</title>
        <authorList>
            <person name="Zheng B.-X."/>
        </authorList>
    </citation>
    <scope>NUCLEOTIDE SEQUENCE [LARGE SCALE GENOMIC DNA]</scope>
    <source>
        <strain evidence="2">04-OD7</strain>
    </source>
</reference>
<comment type="caution">
    <text evidence="1">The sequence shown here is derived from an EMBL/GenBank/DDBJ whole genome shotgun (WGS) entry which is preliminary data.</text>
</comment>
<evidence type="ECO:0000313" key="2">
    <source>
        <dbReference type="Proteomes" id="UP000239290"/>
    </source>
</evidence>
<organism evidence="1 2">
    <name type="scientific">Rhodococcus opacus</name>
    <name type="common">Nocardia opaca</name>
    <dbReference type="NCBI Taxonomy" id="37919"/>
    <lineage>
        <taxon>Bacteria</taxon>
        <taxon>Bacillati</taxon>
        <taxon>Actinomycetota</taxon>
        <taxon>Actinomycetes</taxon>
        <taxon>Mycobacteriales</taxon>
        <taxon>Nocardiaceae</taxon>
        <taxon>Rhodococcus</taxon>
    </lineage>
</organism>
<sequence length="75" mass="8648">MSNRTAAEVEHELAMLAYVRDRLRASEGKDFNVPTTAVDLVLDELNRLELLEPPIDIRCHEMLVPCRRCKTLVNR</sequence>
<dbReference type="AlphaFoldDB" id="A0A2S8INH4"/>
<accession>A0A2S8INH4</accession>
<dbReference type="Proteomes" id="UP000239290">
    <property type="component" value="Unassembled WGS sequence"/>
</dbReference>
<protein>
    <submittedName>
        <fullName evidence="1">Uncharacterized protein</fullName>
    </submittedName>
</protein>
<name>A0A2S8INH4_RHOOP</name>
<proteinExistence type="predicted"/>
<evidence type="ECO:0000313" key="1">
    <source>
        <dbReference type="EMBL" id="PQP15942.1"/>
    </source>
</evidence>
<dbReference type="EMBL" id="PUIO01000069">
    <property type="protein sequence ID" value="PQP15942.1"/>
    <property type="molecule type" value="Genomic_DNA"/>
</dbReference>
<gene>
    <name evidence="1" type="ORF">C5613_37465</name>
</gene>